<evidence type="ECO:0000256" key="1">
    <source>
        <dbReference type="ARBA" id="ARBA00006056"/>
    </source>
</evidence>
<dbReference type="AlphaFoldDB" id="A0A4C1ZDM6"/>
<keyword evidence="2" id="KW-0560">Oxidoreductase</keyword>
<comment type="caution">
    <text evidence="3">The sequence shown here is derived from an EMBL/GenBank/DDBJ whole genome shotgun (WGS) entry which is preliminary data.</text>
</comment>
<dbReference type="OrthoDB" id="7881616at2759"/>
<dbReference type="SUPFAM" id="SSF89733">
    <property type="entry name" value="L-sulfolactate dehydrogenase-like"/>
    <property type="match status" value="1"/>
</dbReference>
<dbReference type="InterPro" id="IPR043143">
    <property type="entry name" value="Mal/L-sulf/L-lact_DH-like_NADP"/>
</dbReference>
<accession>A0A4C1ZDM6</accession>
<dbReference type="PANTHER" id="PTHR11091:SF0">
    <property type="entry name" value="MALATE DEHYDROGENASE"/>
    <property type="match status" value="1"/>
</dbReference>
<dbReference type="Gene3D" id="3.30.1370.60">
    <property type="entry name" value="Hypothetical oxidoreductase yiak, domain 2"/>
    <property type="match status" value="1"/>
</dbReference>
<evidence type="ECO:0000256" key="2">
    <source>
        <dbReference type="ARBA" id="ARBA00023002"/>
    </source>
</evidence>
<protein>
    <submittedName>
        <fullName evidence="3">Malate dehydrogenase</fullName>
    </submittedName>
</protein>
<dbReference type="Proteomes" id="UP000299102">
    <property type="component" value="Unassembled WGS sequence"/>
</dbReference>
<dbReference type="Pfam" id="PF02615">
    <property type="entry name" value="Ldh_2"/>
    <property type="match status" value="1"/>
</dbReference>
<organism evidence="3 4">
    <name type="scientific">Eumeta variegata</name>
    <name type="common">Bagworm moth</name>
    <name type="synonym">Eumeta japonica</name>
    <dbReference type="NCBI Taxonomy" id="151549"/>
    <lineage>
        <taxon>Eukaryota</taxon>
        <taxon>Metazoa</taxon>
        <taxon>Ecdysozoa</taxon>
        <taxon>Arthropoda</taxon>
        <taxon>Hexapoda</taxon>
        <taxon>Insecta</taxon>
        <taxon>Pterygota</taxon>
        <taxon>Neoptera</taxon>
        <taxon>Endopterygota</taxon>
        <taxon>Lepidoptera</taxon>
        <taxon>Glossata</taxon>
        <taxon>Ditrysia</taxon>
        <taxon>Tineoidea</taxon>
        <taxon>Psychidae</taxon>
        <taxon>Oiketicinae</taxon>
        <taxon>Eumeta</taxon>
    </lineage>
</organism>
<dbReference type="InterPro" id="IPR036111">
    <property type="entry name" value="Mal/L-sulfo/L-lacto_DH-like_sf"/>
</dbReference>
<keyword evidence="4" id="KW-1185">Reference proteome</keyword>
<name>A0A4C1ZDM6_EUMVA</name>
<proteinExistence type="inferred from homology"/>
<dbReference type="EMBL" id="BGZK01001740">
    <property type="protein sequence ID" value="GBP85492.1"/>
    <property type="molecule type" value="Genomic_DNA"/>
</dbReference>
<comment type="similarity">
    <text evidence="1">Belongs to the LDH2/MDH2 oxidoreductase family.</text>
</comment>
<dbReference type="GO" id="GO:0016491">
    <property type="term" value="F:oxidoreductase activity"/>
    <property type="evidence" value="ECO:0007669"/>
    <property type="project" value="UniProtKB-KW"/>
</dbReference>
<sequence length="268" mass="28732">MAPPYVRTGEAFRLAAYYKNFSVRKSLTQAGRRFAHIFHSRPSPHTIRILAGRTFASAELWMQGALGTNPIAVAAAASDGDSLLVDMAATTVALGKIEMQRRKKESIPNGWALGPDGKETNDAELAFQTGCLMPLGGGEQTAGYKGYGLSAIGELFCGISSGSKYGHHVRPWSLTGEGGPPDLGQCYVAIDPGCFAPGFGDRLADCLQYWRSLEPVDPSLPVLAPGDKERLTGEETDRKGAINYVQQQLDSCVALANKLGVKPMKIEK</sequence>
<dbReference type="STRING" id="151549.A0A4C1ZDM6"/>
<evidence type="ECO:0000313" key="4">
    <source>
        <dbReference type="Proteomes" id="UP000299102"/>
    </source>
</evidence>
<dbReference type="PANTHER" id="PTHR11091">
    <property type="entry name" value="OXIDOREDUCTASE-RELATED"/>
    <property type="match status" value="1"/>
</dbReference>
<evidence type="ECO:0000313" key="3">
    <source>
        <dbReference type="EMBL" id="GBP85492.1"/>
    </source>
</evidence>
<reference evidence="3 4" key="1">
    <citation type="journal article" date="2019" name="Commun. Biol.">
        <title>The bagworm genome reveals a unique fibroin gene that provides high tensile strength.</title>
        <authorList>
            <person name="Kono N."/>
            <person name="Nakamura H."/>
            <person name="Ohtoshi R."/>
            <person name="Tomita M."/>
            <person name="Numata K."/>
            <person name="Arakawa K."/>
        </authorList>
    </citation>
    <scope>NUCLEOTIDE SEQUENCE [LARGE SCALE GENOMIC DNA]</scope>
</reference>
<dbReference type="InterPro" id="IPR003767">
    <property type="entry name" value="Malate/L-lactate_DH-like"/>
</dbReference>
<gene>
    <name evidence="3" type="primary">mdh</name>
    <name evidence="3" type="ORF">EVAR_59701_1</name>
</gene>